<dbReference type="Pfam" id="PF02452">
    <property type="entry name" value="PemK_toxin"/>
    <property type="match status" value="1"/>
</dbReference>
<accession>A0A6A1TM23</accession>
<protein>
    <submittedName>
        <fullName evidence="1">Type II toxin-antitoxin system PemK/MazF family toxin</fullName>
    </submittedName>
</protein>
<dbReference type="GO" id="GO:0003677">
    <property type="term" value="F:DNA binding"/>
    <property type="evidence" value="ECO:0007669"/>
    <property type="project" value="InterPro"/>
</dbReference>
<dbReference type="AlphaFoldDB" id="A0A6A1TM23"/>
<proteinExistence type="predicted"/>
<dbReference type="Proteomes" id="UP000386575">
    <property type="component" value="Unassembled WGS sequence"/>
</dbReference>
<sequence length="113" mass="12578">MKRGEVWTVSGGNDYAGKPRPCVVVQDDSFGGTDSVTICIFTTYEVDAPLFRLYVRPDERNGLHQASWLTVDKIATVPRSKIGERLGRLRDDDILRLNRSALVFLGLASPRLA</sequence>
<dbReference type="InterPro" id="IPR011067">
    <property type="entry name" value="Plasmid_toxin/cell-grow_inhib"/>
</dbReference>
<evidence type="ECO:0000313" key="2">
    <source>
        <dbReference type="Proteomes" id="UP000386575"/>
    </source>
</evidence>
<name>A0A6A1TM23_NEOGA</name>
<organism evidence="1 2">
    <name type="scientific">Neorhizobium galegae</name>
    <name type="common">Rhizobium galegae</name>
    <dbReference type="NCBI Taxonomy" id="399"/>
    <lineage>
        <taxon>Bacteria</taxon>
        <taxon>Pseudomonadati</taxon>
        <taxon>Pseudomonadota</taxon>
        <taxon>Alphaproteobacteria</taxon>
        <taxon>Hyphomicrobiales</taxon>
        <taxon>Rhizobiaceae</taxon>
        <taxon>Rhizobium/Agrobacterium group</taxon>
        <taxon>Neorhizobium</taxon>
    </lineage>
</organism>
<reference evidence="1 2" key="1">
    <citation type="submission" date="2019-09" db="EMBL/GenBank/DDBJ databases">
        <title>Genome sequencing of Ng87 strain.</title>
        <authorList>
            <person name="Karasev E.S."/>
            <person name="Andronov E."/>
        </authorList>
    </citation>
    <scope>NUCLEOTIDE SEQUENCE [LARGE SCALE GENOMIC DNA]</scope>
    <source>
        <strain evidence="1 2">Ng87</strain>
    </source>
</reference>
<dbReference type="InterPro" id="IPR003477">
    <property type="entry name" value="PemK-like"/>
</dbReference>
<gene>
    <name evidence="1" type="ORF">F4V91_04125</name>
</gene>
<comment type="caution">
    <text evidence="1">The sequence shown here is derived from an EMBL/GenBank/DDBJ whole genome shotgun (WGS) entry which is preliminary data.</text>
</comment>
<evidence type="ECO:0000313" key="1">
    <source>
        <dbReference type="EMBL" id="KAB1085693.1"/>
    </source>
</evidence>
<dbReference type="Gene3D" id="2.30.30.110">
    <property type="match status" value="1"/>
</dbReference>
<dbReference type="SUPFAM" id="SSF50118">
    <property type="entry name" value="Cell growth inhibitor/plasmid maintenance toxic component"/>
    <property type="match status" value="1"/>
</dbReference>
<dbReference type="RefSeq" id="WP_151041392.1">
    <property type="nucleotide sequence ID" value="NZ_VZUL01000002.1"/>
</dbReference>
<dbReference type="EMBL" id="VZUL01000002">
    <property type="protein sequence ID" value="KAB1085693.1"/>
    <property type="molecule type" value="Genomic_DNA"/>
</dbReference>